<comment type="similarity">
    <text evidence="5 18">Belongs to the CDS family.</text>
</comment>
<feature type="transmembrane region" description="Helical" evidence="20">
    <location>
        <begin position="234"/>
        <end position="253"/>
    </location>
</feature>
<evidence type="ECO:0000256" key="9">
    <source>
        <dbReference type="ARBA" id="ARBA00022516"/>
    </source>
</evidence>
<evidence type="ECO:0000256" key="20">
    <source>
        <dbReference type="SAM" id="Phobius"/>
    </source>
</evidence>
<gene>
    <name evidence="21" type="ordered locus">RSal33209_0533</name>
</gene>
<evidence type="ECO:0000256" key="6">
    <source>
        <dbReference type="ARBA" id="ARBA00012487"/>
    </source>
</evidence>
<evidence type="ECO:0000256" key="16">
    <source>
        <dbReference type="ARBA" id="ARBA00023209"/>
    </source>
</evidence>
<feature type="transmembrane region" description="Helical" evidence="20">
    <location>
        <begin position="205"/>
        <end position="222"/>
    </location>
</feature>
<keyword evidence="13 20" id="KW-1133">Transmembrane helix</keyword>
<evidence type="ECO:0000313" key="22">
    <source>
        <dbReference type="Proteomes" id="UP000002007"/>
    </source>
</evidence>
<dbReference type="InterPro" id="IPR000374">
    <property type="entry name" value="PC_trans"/>
</dbReference>
<proteinExistence type="inferred from homology"/>
<evidence type="ECO:0000256" key="10">
    <source>
        <dbReference type="ARBA" id="ARBA00022679"/>
    </source>
</evidence>
<keyword evidence="10 18" id="KW-0808">Transferase</keyword>
<dbReference type="KEGG" id="rsa:RSal33209_0533"/>
<name>A9WL13_RENSM</name>
<evidence type="ECO:0000313" key="21">
    <source>
        <dbReference type="EMBL" id="ABY22282.1"/>
    </source>
</evidence>
<evidence type="ECO:0000256" key="7">
    <source>
        <dbReference type="ARBA" id="ARBA00019373"/>
    </source>
</evidence>
<comment type="pathway">
    <text evidence="3 18">Phospholipid metabolism; CDP-diacylglycerol biosynthesis; CDP-diacylglycerol from sn-glycerol 3-phosphate: step 3/3.</text>
</comment>
<feature type="transmembrane region" description="Helical" evidence="20">
    <location>
        <begin position="273"/>
        <end position="294"/>
    </location>
</feature>
<feature type="transmembrane region" description="Helical" evidence="20">
    <location>
        <begin position="339"/>
        <end position="359"/>
    </location>
</feature>
<dbReference type="GO" id="GO:0005886">
    <property type="term" value="C:plasma membrane"/>
    <property type="evidence" value="ECO:0007669"/>
    <property type="project" value="UniProtKB-SubCell"/>
</dbReference>
<evidence type="ECO:0000256" key="12">
    <source>
        <dbReference type="ARBA" id="ARBA00022695"/>
    </source>
</evidence>
<evidence type="ECO:0000256" key="14">
    <source>
        <dbReference type="ARBA" id="ARBA00023098"/>
    </source>
</evidence>
<keyword evidence="12 18" id="KW-0548">Nucleotidyltransferase</keyword>
<dbReference type="Proteomes" id="UP000002007">
    <property type="component" value="Chromosome"/>
</dbReference>
<evidence type="ECO:0000256" key="17">
    <source>
        <dbReference type="ARBA" id="ARBA00023264"/>
    </source>
</evidence>
<feature type="region of interest" description="Disordered" evidence="19">
    <location>
        <begin position="1"/>
        <end position="67"/>
    </location>
</feature>
<keyword evidence="22" id="KW-1185">Reference proteome</keyword>
<keyword evidence="17" id="KW-1208">Phospholipid metabolism</keyword>
<comment type="catalytic activity">
    <reaction evidence="1 18">
        <text>a 1,2-diacyl-sn-glycero-3-phosphate + CTP + H(+) = a CDP-1,2-diacyl-sn-glycerol + diphosphate</text>
        <dbReference type="Rhea" id="RHEA:16229"/>
        <dbReference type="ChEBI" id="CHEBI:15378"/>
        <dbReference type="ChEBI" id="CHEBI:33019"/>
        <dbReference type="ChEBI" id="CHEBI:37563"/>
        <dbReference type="ChEBI" id="CHEBI:58332"/>
        <dbReference type="ChEBI" id="CHEBI:58608"/>
        <dbReference type="EC" id="2.7.7.41"/>
    </reaction>
</comment>
<evidence type="ECO:0000256" key="8">
    <source>
        <dbReference type="ARBA" id="ARBA00022475"/>
    </source>
</evidence>
<dbReference type="STRING" id="288705.RSal33209_0533"/>
<dbReference type="GO" id="GO:0004605">
    <property type="term" value="F:phosphatidate cytidylyltransferase activity"/>
    <property type="evidence" value="ECO:0007669"/>
    <property type="project" value="UniProtKB-EC"/>
</dbReference>
<dbReference type="HOGENOM" id="CLU_037294_0_1_11"/>
<comment type="subcellular location">
    <subcellularLocation>
        <location evidence="2">Cell membrane</location>
        <topology evidence="2">Multi-pass membrane protein</topology>
    </subcellularLocation>
</comment>
<evidence type="ECO:0000256" key="3">
    <source>
        <dbReference type="ARBA" id="ARBA00005119"/>
    </source>
</evidence>
<dbReference type="UniPathway" id="UPA00557">
    <property type="reaction ID" value="UER00614"/>
</dbReference>
<accession>A9WL13</accession>
<comment type="pathway">
    <text evidence="4">Lipid metabolism.</text>
</comment>
<reference evidence="22" key="1">
    <citation type="journal article" date="2008" name="J. Bacteriol.">
        <title>Genome sequence of the fish pathogen Renibacterium salmoninarum suggests reductive evolution away from an environmental Arthrobacter ancestor.</title>
        <authorList>
            <person name="Wiens G.D."/>
            <person name="Rockey D.D."/>
            <person name="Wu Z."/>
            <person name="Chang J."/>
            <person name="Levy R."/>
            <person name="Crane S."/>
            <person name="Chen D.S."/>
            <person name="Capri G.R."/>
            <person name="Burnett J.R."/>
            <person name="Sudheesh P.S."/>
            <person name="Schipma M.J."/>
            <person name="Burd H."/>
            <person name="Bhattacharyya A."/>
            <person name="Rhodes L.D."/>
            <person name="Kaul R."/>
            <person name="Strom M.S."/>
        </authorList>
    </citation>
    <scope>NUCLEOTIDE SEQUENCE [LARGE SCALE GENOMIC DNA]</scope>
    <source>
        <strain evidence="22">ATCC 33209 / DSM 20767 / JCM 11484 / NBRC 15589 / NCIMB 2235</strain>
    </source>
</reference>
<dbReference type="EC" id="2.7.7.41" evidence="6 18"/>
<dbReference type="EMBL" id="CP000910">
    <property type="protein sequence ID" value="ABY22282.1"/>
    <property type="molecule type" value="Genomic_DNA"/>
</dbReference>
<evidence type="ECO:0000256" key="5">
    <source>
        <dbReference type="ARBA" id="ARBA00010185"/>
    </source>
</evidence>
<keyword evidence="9" id="KW-0444">Lipid biosynthesis</keyword>
<evidence type="ECO:0000256" key="18">
    <source>
        <dbReference type="RuleBase" id="RU003938"/>
    </source>
</evidence>
<dbReference type="PANTHER" id="PTHR46382:SF1">
    <property type="entry name" value="PHOSPHATIDATE CYTIDYLYLTRANSFERASE"/>
    <property type="match status" value="1"/>
</dbReference>
<evidence type="ECO:0000256" key="11">
    <source>
        <dbReference type="ARBA" id="ARBA00022692"/>
    </source>
</evidence>
<keyword evidence="15 20" id="KW-0472">Membrane</keyword>
<keyword evidence="16" id="KW-0594">Phospholipid biosynthesis</keyword>
<dbReference type="PROSITE" id="PS01315">
    <property type="entry name" value="CDS"/>
    <property type="match status" value="1"/>
</dbReference>
<evidence type="ECO:0000256" key="4">
    <source>
        <dbReference type="ARBA" id="ARBA00005189"/>
    </source>
</evidence>
<keyword evidence="8" id="KW-1003">Cell membrane</keyword>
<dbReference type="eggNOG" id="COG4589">
    <property type="taxonomic scope" value="Bacteria"/>
</dbReference>
<organism evidence="21 22">
    <name type="scientific">Renibacterium salmoninarum (strain ATCC 33209 / DSM 20767 / JCM 11484 / NBRC 15589 / NCIMB 2235)</name>
    <dbReference type="NCBI Taxonomy" id="288705"/>
    <lineage>
        <taxon>Bacteria</taxon>
        <taxon>Bacillati</taxon>
        <taxon>Actinomycetota</taxon>
        <taxon>Actinomycetes</taxon>
        <taxon>Micrococcales</taxon>
        <taxon>Micrococcaceae</taxon>
        <taxon>Renibacterium</taxon>
    </lineage>
</organism>
<evidence type="ECO:0000256" key="15">
    <source>
        <dbReference type="ARBA" id="ARBA00023136"/>
    </source>
</evidence>
<dbReference type="PANTHER" id="PTHR46382">
    <property type="entry name" value="PHOSPHATIDATE CYTIDYLYLTRANSFERASE"/>
    <property type="match status" value="1"/>
</dbReference>
<evidence type="ECO:0000256" key="19">
    <source>
        <dbReference type="SAM" id="MobiDB-lite"/>
    </source>
</evidence>
<protein>
    <recommendedName>
        <fullName evidence="7 18">Phosphatidate cytidylyltransferase</fullName>
        <ecNumber evidence="6 18">2.7.7.41</ecNumber>
    </recommendedName>
</protein>
<feature type="transmembrane region" description="Helical" evidence="20">
    <location>
        <begin position="130"/>
        <end position="149"/>
    </location>
</feature>
<evidence type="ECO:0000256" key="2">
    <source>
        <dbReference type="ARBA" id="ARBA00004651"/>
    </source>
</evidence>
<evidence type="ECO:0000256" key="13">
    <source>
        <dbReference type="ARBA" id="ARBA00022989"/>
    </source>
</evidence>
<keyword evidence="11 18" id="KW-0812">Transmembrane</keyword>
<dbReference type="Pfam" id="PF01148">
    <property type="entry name" value="CTP_transf_1"/>
    <property type="match status" value="1"/>
</dbReference>
<evidence type="ECO:0000256" key="1">
    <source>
        <dbReference type="ARBA" id="ARBA00001698"/>
    </source>
</evidence>
<dbReference type="GO" id="GO:0016024">
    <property type="term" value="P:CDP-diacylglycerol biosynthetic process"/>
    <property type="evidence" value="ECO:0007669"/>
    <property type="project" value="UniProtKB-UniPathway"/>
</dbReference>
<sequence>MSQTPGADDRPAGPVEPRTETASAFRPLPSRRTLRAAEREAEKKVAKGAVHKATQRNQQSASIDGRRAPITSAIPAVPAQAQMVVKQPAAKKPEVASIPKPSAPVAASVLPMPEQISAPVPKASRAGRNLPAAIGVGLGLLIAVLIGLLFYPPAFIVMVILASALGVGEVSRGLLQRGVEVPLVPVMVAVVAMPISAYYVGAEGLLFALVACCLALMIWRSLDSSTGTGQSIFAGILMIAWIPFLISFVLLVLSEPEGPATLLAFRGGYPGVGALKVAVTLLLVVSNDTFGYLLGALFGKHPMAPKISPKKSWEGFAGSLAGAILIGVLAAIFLLHEQWWIGIVLAIGLVAAATTGDLAESMVKRELGMKDMSSILPGHGGLMDRLDSILFAAPAAFLLYSLLDWLQGLGV</sequence>
<keyword evidence="14" id="KW-0443">Lipid metabolism</keyword>
<dbReference type="AlphaFoldDB" id="A9WL13"/>
<feature type="transmembrane region" description="Helical" evidence="20">
    <location>
        <begin position="315"/>
        <end position="333"/>
    </location>
</feature>
<feature type="compositionally biased region" description="Basic and acidic residues" evidence="19">
    <location>
        <begin position="35"/>
        <end position="45"/>
    </location>
</feature>